<comment type="caution">
    <text evidence="3">The sequence shown here is derived from an EMBL/GenBank/DDBJ whole genome shotgun (WGS) entry which is preliminary data.</text>
</comment>
<evidence type="ECO:0000313" key="3">
    <source>
        <dbReference type="EMBL" id="RKF22156.1"/>
    </source>
</evidence>
<dbReference type="InterPro" id="IPR051199">
    <property type="entry name" value="LPS_LOS_Heptosyltrfase"/>
</dbReference>
<protein>
    <submittedName>
        <fullName evidence="3">Glycosyltransferase family 9 protein</fullName>
    </submittedName>
</protein>
<dbReference type="SUPFAM" id="SSF53756">
    <property type="entry name" value="UDP-Glycosyltransferase/glycogen phosphorylase"/>
    <property type="match status" value="1"/>
</dbReference>
<evidence type="ECO:0000256" key="1">
    <source>
        <dbReference type="ARBA" id="ARBA00022676"/>
    </source>
</evidence>
<dbReference type="RefSeq" id="WP_120352959.1">
    <property type="nucleotide sequence ID" value="NZ_RAQO01000001.1"/>
</dbReference>
<keyword evidence="1" id="KW-0328">Glycosyltransferase</keyword>
<dbReference type="GO" id="GO:0009244">
    <property type="term" value="P:lipopolysaccharide core region biosynthetic process"/>
    <property type="evidence" value="ECO:0007669"/>
    <property type="project" value="TreeGrafter"/>
</dbReference>
<dbReference type="PANTHER" id="PTHR30160:SF1">
    <property type="entry name" value="LIPOPOLYSACCHARIDE 1,2-N-ACETYLGLUCOSAMINETRANSFERASE-RELATED"/>
    <property type="match status" value="1"/>
</dbReference>
<keyword evidence="2 3" id="KW-0808">Transferase</keyword>
<dbReference type="CDD" id="cd03789">
    <property type="entry name" value="GT9_LPS_heptosyltransferase"/>
    <property type="match status" value="1"/>
</dbReference>
<dbReference type="PANTHER" id="PTHR30160">
    <property type="entry name" value="TETRAACYLDISACCHARIDE 4'-KINASE-RELATED"/>
    <property type="match status" value="1"/>
</dbReference>
<sequence length="368" mass="41100">MISLRSPKILVLAIHCIGDSLLTTCQVASLKKAFPSGNIDVLVTARGAMVYDSNPEVNKVICLPQKMGLKQYWRYLLKQFRSYDFVVNEQTSDRSAIYSWILGRRRLGIINPSEKSAWLKKLVYTDFVLEQEQYEHKIMRNLRMLSPLNIASYPSVVSPQQRIPSELIVKLPQDYIVVHAPSSNTIKQWPESSWIKLIDGLVARGYNIVLTGADSERDKQIVTSVLSGIQASEQVFSLVGQLNFAQTGTLLEQSIGFIGPDSGPGHLAAGFNIPIISIISVAPASVWSPWPKNAVIPKRASSIYQDRIPVIQENNNVTVLQSDRACVPCYQDLCKYVDQPYSPCLTDISVEQVLNATLDKLDHREPNS</sequence>
<dbReference type="InterPro" id="IPR002201">
    <property type="entry name" value="Glyco_trans_9"/>
</dbReference>
<evidence type="ECO:0000256" key="2">
    <source>
        <dbReference type="ARBA" id="ARBA00022679"/>
    </source>
</evidence>
<keyword evidence="4" id="KW-1185">Reference proteome</keyword>
<organism evidence="3 4">
    <name type="scientific">Alginatibacterium sediminis</name>
    <dbReference type="NCBI Taxonomy" id="2164068"/>
    <lineage>
        <taxon>Bacteria</taxon>
        <taxon>Pseudomonadati</taxon>
        <taxon>Pseudomonadota</taxon>
        <taxon>Gammaproteobacteria</taxon>
        <taxon>Alteromonadales</taxon>
        <taxon>Alteromonadaceae</taxon>
        <taxon>Alginatibacterium</taxon>
    </lineage>
</organism>
<dbReference type="Proteomes" id="UP000286482">
    <property type="component" value="Unassembled WGS sequence"/>
</dbReference>
<dbReference type="GO" id="GO:0008713">
    <property type="term" value="F:ADP-heptose-lipopolysaccharide heptosyltransferase activity"/>
    <property type="evidence" value="ECO:0007669"/>
    <property type="project" value="TreeGrafter"/>
</dbReference>
<gene>
    <name evidence="3" type="ORF">DBZ36_00480</name>
</gene>
<dbReference type="OrthoDB" id="9767552at2"/>
<accession>A0A420ENI9</accession>
<dbReference type="GO" id="GO:0005829">
    <property type="term" value="C:cytosol"/>
    <property type="evidence" value="ECO:0007669"/>
    <property type="project" value="TreeGrafter"/>
</dbReference>
<reference evidence="3 4" key="1">
    <citation type="submission" date="2018-09" db="EMBL/GenBank/DDBJ databases">
        <authorList>
            <person name="Wang Z."/>
        </authorList>
    </citation>
    <scope>NUCLEOTIDE SEQUENCE [LARGE SCALE GENOMIC DNA]</scope>
    <source>
        <strain evidence="3 4">ALS 81</strain>
    </source>
</reference>
<dbReference type="EMBL" id="RAQO01000001">
    <property type="protein sequence ID" value="RKF22156.1"/>
    <property type="molecule type" value="Genomic_DNA"/>
</dbReference>
<name>A0A420ENI9_9ALTE</name>
<dbReference type="Gene3D" id="3.40.50.2000">
    <property type="entry name" value="Glycogen Phosphorylase B"/>
    <property type="match status" value="2"/>
</dbReference>
<dbReference type="AlphaFoldDB" id="A0A420ENI9"/>
<dbReference type="Pfam" id="PF01075">
    <property type="entry name" value="Glyco_transf_9"/>
    <property type="match status" value="1"/>
</dbReference>
<proteinExistence type="predicted"/>
<evidence type="ECO:0000313" key="4">
    <source>
        <dbReference type="Proteomes" id="UP000286482"/>
    </source>
</evidence>